<dbReference type="EMBL" id="LRPO01000024">
    <property type="protein sequence ID" value="KWZ81741.1"/>
    <property type="molecule type" value="Genomic_DNA"/>
</dbReference>
<accession>A0A133KQB2</accession>
<comment type="caution">
    <text evidence="2">The sequence shown here is derived from an EMBL/GenBank/DDBJ whole genome shotgun (WGS) entry which is preliminary data.</text>
</comment>
<dbReference type="PATRIC" id="fig|1681.53.peg.855"/>
<organism evidence="2 3">
    <name type="scientific">Bifidobacterium bifidum</name>
    <dbReference type="NCBI Taxonomy" id="1681"/>
    <lineage>
        <taxon>Bacteria</taxon>
        <taxon>Bacillati</taxon>
        <taxon>Actinomycetota</taxon>
        <taxon>Actinomycetes</taxon>
        <taxon>Bifidobacteriales</taxon>
        <taxon>Bifidobacteriaceae</taxon>
        <taxon>Bifidobacterium</taxon>
    </lineage>
</organism>
<dbReference type="AlphaFoldDB" id="A0A133KQB2"/>
<dbReference type="Proteomes" id="UP000070092">
    <property type="component" value="Unassembled WGS sequence"/>
</dbReference>
<sequence>MQHASEAVRSDTMMSTPSEDIAIRQRHHRSATQCGAYYAEQLSLRYPR</sequence>
<evidence type="ECO:0000313" key="2">
    <source>
        <dbReference type="EMBL" id="KWZ81741.1"/>
    </source>
</evidence>
<proteinExistence type="predicted"/>
<evidence type="ECO:0000313" key="3">
    <source>
        <dbReference type="Proteomes" id="UP000070092"/>
    </source>
</evidence>
<reference evidence="2 3" key="1">
    <citation type="submission" date="2016-01" db="EMBL/GenBank/DDBJ databases">
        <authorList>
            <person name="Oliw E.H."/>
        </authorList>
    </citation>
    <scope>NUCLEOTIDE SEQUENCE [LARGE SCALE GENOMIC DNA]</scope>
    <source>
        <strain evidence="2 3">MJR8628B</strain>
    </source>
</reference>
<evidence type="ECO:0000256" key="1">
    <source>
        <dbReference type="SAM" id="MobiDB-lite"/>
    </source>
</evidence>
<protein>
    <submittedName>
        <fullName evidence="2">Uncharacterized protein</fullName>
    </submittedName>
</protein>
<name>A0A133KQB2_BIFBI</name>
<gene>
    <name evidence="2" type="ORF">HMPREF3196_00870</name>
</gene>
<feature type="region of interest" description="Disordered" evidence="1">
    <location>
        <begin position="1"/>
        <end position="31"/>
    </location>
</feature>